<dbReference type="AlphaFoldDB" id="A0A4Q2DX29"/>
<comment type="caution">
    <text evidence="2">The sequence shown here is derived from an EMBL/GenBank/DDBJ whole genome shotgun (WGS) entry which is preliminary data.</text>
</comment>
<dbReference type="OrthoDB" id="1859733at2759"/>
<dbReference type="EMBL" id="SDEE01000013">
    <property type="protein sequence ID" value="RXW24813.1"/>
    <property type="molecule type" value="Genomic_DNA"/>
</dbReference>
<gene>
    <name evidence="2" type="ORF">EST38_g1014</name>
</gene>
<evidence type="ECO:0000313" key="2">
    <source>
        <dbReference type="EMBL" id="RXW24813.1"/>
    </source>
</evidence>
<dbReference type="PANTHER" id="PTHR35567:SF1">
    <property type="entry name" value="CONSERVED FUNGAL PROTEIN (AFU_ORTHOLOGUE AFUA_1G14230)"/>
    <property type="match status" value="1"/>
</dbReference>
<organism evidence="2 3">
    <name type="scientific">Candolleomyces aberdarensis</name>
    <dbReference type="NCBI Taxonomy" id="2316362"/>
    <lineage>
        <taxon>Eukaryota</taxon>
        <taxon>Fungi</taxon>
        <taxon>Dikarya</taxon>
        <taxon>Basidiomycota</taxon>
        <taxon>Agaricomycotina</taxon>
        <taxon>Agaricomycetes</taxon>
        <taxon>Agaricomycetidae</taxon>
        <taxon>Agaricales</taxon>
        <taxon>Agaricineae</taxon>
        <taxon>Psathyrellaceae</taxon>
        <taxon>Candolleomyces</taxon>
    </lineage>
</organism>
<sequence length="230" mass="23237">MFSSKSILSTVVLAASAFAAVVPSCSTVKALMKLPAGQTGLAAQTGAPSFALLGVGVQNYTCTDAGTYASAGAVAALFDISCLSGKPAFDTIQKTAYTIWKNIPDGPLSSRCQNGITTPLGVVASGSHFFTKTPAGTNAPVWDMRAIGPKNVKGKAGAYVVGAKVAGIPSPDGAKNVDFLELKAVEGALATAIYRTDTQGGPAPASCTPGSAPISVKYTSKYFLYGSTVA</sequence>
<dbReference type="InterPro" id="IPR021851">
    <property type="entry name" value="DUF3455"/>
</dbReference>
<evidence type="ECO:0000313" key="3">
    <source>
        <dbReference type="Proteomes" id="UP000290288"/>
    </source>
</evidence>
<name>A0A4Q2DX29_9AGAR</name>
<dbReference type="PANTHER" id="PTHR35567">
    <property type="entry name" value="MALATE DEHYDROGENASE (AFU_ORTHOLOGUE AFUA_2G13800)"/>
    <property type="match status" value="1"/>
</dbReference>
<proteinExistence type="predicted"/>
<dbReference type="Proteomes" id="UP000290288">
    <property type="component" value="Unassembled WGS sequence"/>
</dbReference>
<accession>A0A4Q2DX29</accession>
<dbReference type="Pfam" id="PF11937">
    <property type="entry name" value="DUF3455"/>
    <property type="match status" value="1"/>
</dbReference>
<protein>
    <recommendedName>
        <fullName evidence="4">Malate dehydrogenase</fullName>
    </recommendedName>
</protein>
<evidence type="ECO:0008006" key="4">
    <source>
        <dbReference type="Google" id="ProtNLM"/>
    </source>
</evidence>
<reference evidence="2 3" key="1">
    <citation type="submission" date="2019-01" db="EMBL/GenBank/DDBJ databases">
        <title>Draft genome sequence of Psathyrella aberdarensis IHI B618.</title>
        <authorList>
            <person name="Buettner E."/>
            <person name="Kellner H."/>
        </authorList>
    </citation>
    <scope>NUCLEOTIDE SEQUENCE [LARGE SCALE GENOMIC DNA]</scope>
    <source>
        <strain evidence="2 3">IHI B618</strain>
    </source>
</reference>
<feature type="signal peptide" evidence="1">
    <location>
        <begin position="1"/>
        <end position="19"/>
    </location>
</feature>
<keyword evidence="3" id="KW-1185">Reference proteome</keyword>
<feature type="chain" id="PRO_5020872658" description="Malate dehydrogenase" evidence="1">
    <location>
        <begin position="20"/>
        <end position="230"/>
    </location>
</feature>
<evidence type="ECO:0000256" key="1">
    <source>
        <dbReference type="SAM" id="SignalP"/>
    </source>
</evidence>
<keyword evidence="1" id="KW-0732">Signal</keyword>